<feature type="domain" description="DALR anticodon binding" evidence="11">
    <location>
        <begin position="585"/>
        <end position="682"/>
    </location>
</feature>
<evidence type="ECO:0000313" key="12">
    <source>
        <dbReference type="EMBL" id="WWD81294.1"/>
    </source>
</evidence>
<dbReference type="GO" id="GO:0004814">
    <property type="term" value="F:arginine-tRNA ligase activity"/>
    <property type="evidence" value="ECO:0007669"/>
    <property type="project" value="InterPro"/>
</dbReference>
<proteinExistence type="inferred from homology"/>
<dbReference type="KEGG" id="ahal:FTX54_007025"/>
<comment type="similarity">
    <text evidence="2 10">Belongs to the class-II aminoacyl-tRNA synthetase family.</text>
</comment>
<evidence type="ECO:0000256" key="7">
    <source>
        <dbReference type="ARBA" id="ARBA00022917"/>
    </source>
</evidence>
<dbReference type="Proteomes" id="UP000321816">
    <property type="component" value="Chromosome"/>
</dbReference>
<dbReference type="AlphaFoldDB" id="A0A5C7FNX2"/>
<dbReference type="PANTHER" id="PTHR30075">
    <property type="entry name" value="GLYCYL-TRNA SYNTHETASE"/>
    <property type="match status" value="1"/>
</dbReference>
<dbReference type="GO" id="GO:0005829">
    <property type="term" value="C:cytosol"/>
    <property type="evidence" value="ECO:0007669"/>
    <property type="project" value="TreeGrafter"/>
</dbReference>
<dbReference type="PANTHER" id="PTHR30075:SF2">
    <property type="entry name" value="GLYCINE--TRNA LIGASE, CHLOROPLASTIC_MITOCHONDRIAL 2"/>
    <property type="match status" value="1"/>
</dbReference>
<comment type="catalytic activity">
    <reaction evidence="9 10">
        <text>tRNA(Gly) + glycine + ATP = glycyl-tRNA(Gly) + AMP + diphosphate</text>
        <dbReference type="Rhea" id="RHEA:16013"/>
        <dbReference type="Rhea" id="RHEA-COMP:9664"/>
        <dbReference type="Rhea" id="RHEA-COMP:9683"/>
        <dbReference type="ChEBI" id="CHEBI:30616"/>
        <dbReference type="ChEBI" id="CHEBI:33019"/>
        <dbReference type="ChEBI" id="CHEBI:57305"/>
        <dbReference type="ChEBI" id="CHEBI:78442"/>
        <dbReference type="ChEBI" id="CHEBI:78522"/>
        <dbReference type="ChEBI" id="CHEBI:456215"/>
        <dbReference type="EC" id="6.1.1.14"/>
    </reaction>
</comment>
<keyword evidence="6 10" id="KW-0067">ATP-binding</keyword>
<evidence type="ECO:0000256" key="4">
    <source>
        <dbReference type="ARBA" id="ARBA00022598"/>
    </source>
</evidence>
<dbReference type="EMBL" id="CP144914">
    <property type="protein sequence ID" value="WWD81294.1"/>
    <property type="molecule type" value="Genomic_DNA"/>
</dbReference>
<evidence type="ECO:0000256" key="8">
    <source>
        <dbReference type="ARBA" id="ARBA00023146"/>
    </source>
</evidence>
<dbReference type="EC" id="6.1.1.14" evidence="10"/>
<keyword evidence="8 10" id="KW-0030">Aminoacyl-tRNA synthetase</keyword>
<keyword evidence="3 10" id="KW-0963">Cytoplasm</keyword>
<comment type="subcellular location">
    <subcellularLocation>
        <location evidence="1 10">Cytoplasm</location>
    </subcellularLocation>
</comment>
<keyword evidence="7 10" id="KW-0648">Protein biosynthesis</keyword>
<keyword evidence="13" id="KW-1185">Reference proteome</keyword>
<keyword evidence="4 10" id="KW-0436">Ligase</keyword>
<dbReference type="GO" id="GO:0004820">
    <property type="term" value="F:glycine-tRNA ligase activity"/>
    <property type="evidence" value="ECO:0007669"/>
    <property type="project" value="UniProtKB-UniRule"/>
</dbReference>
<dbReference type="PROSITE" id="PS50861">
    <property type="entry name" value="AA_TRNA_LIGASE_II_GLYAB"/>
    <property type="match status" value="1"/>
</dbReference>
<name>A0A5C7FNX2_9BACI</name>
<accession>A0A5C7FNX2</accession>
<dbReference type="GO" id="GO:0006426">
    <property type="term" value="P:glycyl-tRNA aminoacylation"/>
    <property type="evidence" value="ECO:0007669"/>
    <property type="project" value="UniProtKB-UniRule"/>
</dbReference>
<dbReference type="InterPro" id="IPR006194">
    <property type="entry name" value="Gly-tRNA-synth_heterodimer"/>
</dbReference>
<reference evidence="12 13" key="1">
    <citation type="submission" date="2024-01" db="EMBL/GenBank/DDBJ databases">
        <title>Complete Genome Sequence of Alkalicoccus halolimnae BZ-SZ-XJ29T, a Moderately Halophilic Bacterium Isolated from a Salt Lake.</title>
        <authorList>
            <person name="Zhao B."/>
        </authorList>
    </citation>
    <scope>NUCLEOTIDE SEQUENCE [LARGE SCALE GENOMIC DNA]</scope>
    <source>
        <strain evidence="12 13">BZ-SZ-XJ29</strain>
    </source>
</reference>
<dbReference type="OrthoDB" id="9775440at2"/>
<comment type="subunit">
    <text evidence="10">Tetramer of two alpha and two beta subunits.</text>
</comment>
<dbReference type="NCBIfam" id="TIGR00211">
    <property type="entry name" value="glyS"/>
    <property type="match status" value="1"/>
</dbReference>
<gene>
    <name evidence="10 12" type="primary">glyS</name>
    <name evidence="12" type="ORF">FTX54_007025</name>
</gene>
<protein>
    <recommendedName>
        <fullName evidence="10">Glycine--tRNA ligase beta subunit</fullName>
        <ecNumber evidence="10">6.1.1.14</ecNumber>
    </recommendedName>
    <alternativeName>
        <fullName evidence="10">Glycyl-tRNA synthetase beta subunit</fullName>
        <shortName evidence="10">GlyRS</shortName>
    </alternativeName>
</protein>
<evidence type="ECO:0000256" key="9">
    <source>
        <dbReference type="ARBA" id="ARBA00047937"/>
    </source>
</evidence>
<dbReference type="SUPFAM" id="SSF109604">
    <property type="entry name" value="HD-domain/PDEase-like"/>
    <property type="match status" value="1"/>
</dbReference>
<dbReference type="Pfam" id="PF02092">
    <property type="entry name" value="tRNA_synt_2f"/>
    <property type="match status" value="1"/>
</dbReference>
<dbReference type="HAMAP" id="MF_00255">
    <property type="entry name" value="Gly_tRNA_synth_beta"/>
    <property type="match status" value="1"/>
</dbReference>
<evidence type="ECO:0000313" key="13">
    <source>
        <dbReference type="Proteomes" id="UP000321816"/>
    </source>
</evidence>
<dbReference type="GO" id="GO:0005524">
    <property type="term" value="F:ATP binding"/>
    <property type="evidence" value="ECO:0007669"/>
    <property type="project" value="UniProtKB-UniRule"/>
</dbReference>
<evidence type="ECO:0000256" key="5">
    <source>
        <dbReference type="ARBA" id="ARBA00022741"/>
    </source>
</evidence>
<keyword evidence="5 10" id="KW-0547">Nucleotide-binding</keyword>
<dbReference type="InterPro" id="IPR008909">
    <property type="entry name" value="DALR_anticod-bd"/>
</dbReference>
<dbReference type="InterPro" id="IPR015944">
    <property type="entry name" value="Gly-tRNA-synth_bsu"/>
</dbReference>
<dbReference type="RefSeq" id="WP_147802937.1">
    <property type="nucleotide sequence ID" value="NZ_CP144914.1"/>
</dbReference>
<dbReference type="PRINTS" id="PR01045">
    <property type="entry name" value="TRNASYNTHGB"/>
</dbReference>
<evidence type="ECO:0000259" key="11">
    <source>
        <dbReference type="Pfam" id="PF05746"/>
    </source>
</evidence>
<dbReference type="Pfam" id="PF05746">
    <property type="entry name" value="DALR_1"/>
    <property type="match status" value="1"/>
</dbReference>
<evidence type="ECO:0000256" key="1">
    <source>
        <dbReference type="ARBA" id="ARBA00004496"/>
    </source>
</evidence>
<evidence type="ECO:0000256" key="6">
    <source>
        <dbReference type="ARBA" id="ARBA00022840"/>
    </source>
</evidence>
<evidence type="ECO:0000256" key="3">
    <source>
        <dbReference type="ARBA" id="ARBA00022490"/>
    </source>
</evidence>
<dbReference type="GO" id="GO:0006420">
    <property type="term" value="P:arginyl-tRNA aminoacylation"/>
    <property type="evidence" value="ECO:0007669"/>
    <property type="project" value="InterPro"/>
</dbReference>
<evidence type="ECO:0000256" key="10">
    <source>
        <dbReference type="HAMAP-Rule" id="MF_00255"/>
    </source>
</evidence>
<sequence length="694" mass="79314">MNKRTLLLEIGLEEMPARFVTNAMNELAEKIGRWMKDHRVEFEEITRFSTPRRLAVQITGINEQQTDVAEEAKGPSEKIAVKDNEWTKAALGFARGQGVSVDKLYIKELKGENYVYAKKFVQGEPVITLLPQLKEVMLQLTFPKNMRWGAYDIKYVRPVKWITALFGSEIIPFEVTNVASGRTTWGHRFLGSSAELHEAEEYKTTLLSQHVIADPEERKMAIKQQIEEIAANENWNIPVNEGLLEEVNNLVEYPTALYGSFDESFLDVPEEVLVTSMREHQRYFPVMNQEKKLLPYFITVRNGDHRHLENVQKGNEKVLRARLADAEFFFKEDKKQSLEERLPKLKTIVYHEELGSIADKVERIKTFTELLSSKTAASEKVKQSALRAAKLSKADLVTHMVDEFPELEGRMGEYYALHDGEDKETSEAIREHYLPKQAGDTPPQSASGSLVSVADKLDTLVTSFGIGSIPTGSQDPHGLRRQTAAILQTYLVSGWNFNLFEVIEEAVDHISSLGLLKEDKKDVMSSLKEFFELRYKNLLKDRGIRYDVAEAVMESGFSYPGEVVEKSSFLMNQLSEASFKKEVEAFSRVTNIAQKLEGPFSDVKKELFEKAEEKDIYEAVAEAREETAVLLENEEIERAYETLKRLVPYIHNYFDNIMVMSDDKDIKANRLNQMKQASALIRSFADFQKIVFHS</sequence>
<organism evidence="12 13">
    <name type="scientific">Alkalicoccus halolimnae</name>
    <dbReference type="NCBI Taxonomy" id="1667239"/>
    <lineage>
        <taxon>Bacteria</taxon>
        <taxon>Bacillati</taxon>
        <taxon>Bacillota</taxon>
        <taxon>Bacilli</taxon>
        <taxon>Bacillales</taxon>
        <taxon>Bacillaceae</taxon>
        <taxon>Alkalicoccus</taxon>
    </lineage>
</organism>
<evidence type="ECO:0000256" key="2">
    <source>
        <dbReference type="ARBA" id="ARBA00008226"/>
    </source>
</evidence>